<dbReference type="GO" id="GO:0046820">
    <property type="term" value="F:4-amino-4-deoxychorismate synthase activity"/>
    <property type="evidence" value="ECO:0007669"/>
    <property type="project" value="UniProtKB-EC"/>
</dbReference>
<dbReference type="EC" id="2.6.1.85" evidence="2"/>
<dbReference type="RefSeq" id="WP_127164589.1">
    <property type="nucleotide sequence ID" value="NZ_CP029822.1"/>
</dbReference>
<dbReference type="AlphaFoldDB" id="A0A451EQ15"/>
<gene>
    <name evidence="2" type="primary">pabB</name>
    <name evidence="2" type="ORF">DM558_14580</name>
</gene>
<reference evidence="3" key="1">
    <citation type="submission" date="2018-06" db="EMBL/GenBank/DDBJ databases">
        <title>Complete genome of Pseudomonas insecticola strain QZS01.</title>
        <authorList>
            <person name="Wang J."/>
            <person name="Su Q."/>
        </authorList>
    </citation>
    <scope>NUCLEOTIDE SEQUENCE [LARGE SCALE GENOMIC DNA]</scope>
    <source>
        <strain evidence="3">QZS01</strain>
    </source>
</reference>
<dbReference type="PRINTS" id="PR00095">
    <property type="entry name" value="ANTSNTHASEI"/>
</dbReference>
<evidence type="ECO:0000259" key="1">
    <source>
        <dbReference type="Pfam" id="PF00425"/>
    </source>
</evidence>
<sequence>MIHLAFDFNGQPIGFCHPLKIIEAYHLDEVIDCFHQLQQAVDDGFYIAGYVAYEAASAFTNYLSTHQTGDMPLVWFGVFDKPTEIPLKQNQPLQAVPDWQIDTNPLTYQQSIESIQDEIAQGNVYQVNYTLRLNARLPVEQSYAYYKQICHAQQANYCAYLDTEHFQLLSASPELFFHWKNGVITTKPMKGTIARGKTLSEDKQQADTLASSAKDQAENLMIVDLLRNDISKIAILNTVKVPALFTIEKYPTVLQMTSTITAETKPNTTLLDVFKALFPCGSITGAPKASAMQVITRLEKTPREAYCGAIGFMTPSHEATFNVAIRTISVNKTTQQACYGVGGGITWNSTVGNEYQEVLAKTKVLTTNHLPDQLLESLLLIEGKFFLRALHLQRLKNSAHYFNFVFNYIQLKHHLNSLANQYPLGTYKVRLLLNNKGEIDCEAVPIVFSEQPLQAQWCEHAVNSSNTLLYHKTTRREFYPALTQPNQDYLLTNEQGQVTEFVNGNVVILSKGQWLTPPIHSGLLAGTLRQYLLNNGFIHEQVLYKEDVLNAEQILFINSVRGAKQVILN</sequence>
<evidence type="ECO:0000313" key="3">
    <source>
        <dbReference type="Proteomes" id="UP000273143"/>
    </source>
</evidence>
<dbReference type="SUPFAM" id="SSF56752">
    <property type="entry name" value="D-aminoacid aminotransferase-like PLP-dependent enzymes"/>
    <property type="match status" value="1"/>
</dbReference>
<dbReference type="SUPFAM" id="SSF56322">
    <property type="entry name" value="ADC synthase"/>
    <property type="match status" value="1"/>
</dbReference>
<dbReference type="InterPro" id="IPR001544">
    <property type="entry name" value="Aminotrans_IV"/>
</dbReference>
<organism evidence="2 3">
    <name type="scientific">Entomomonas moraniae</name>
    <dbReference type="NCBI Taxonomy" id="2213226"/>
    <lineage>
        <taxon>Bacteria</taxon>
        <taxon>Pseudomonadati</taxon>
        <taxon>Pseudomonadota</taxon>
        <taxon>Gammaproteobacteria</taxon>
        <taxon>Pseudomonadales</taxon>
        <taxon>Pseudomonadaceae</taxon>
        <taxon>Entomomonas</taxon>
    </lineage>
</organism>
<dbReference type="Gene3D" id="3.20.10.10">
    <property type="entry name" value="D-amino Acid Aminotransferase, subunit A, domain 2"/>
    <property type="match status" value="1"/>
</dbReference>
<dbReference type="InterPro" id="IPR005802">
    <property type="entry name" value="ADC_synth_comp_1"/>
</dbReference>
<dbReference type="Gene3D" id="3.30.470.10">
    <property type="match status" value="1"/>
</dbReference>
<dbReference type="Pfam" id="PF00425">
    <property type="entry name" value="Chorismate_bind"/>
    <property type="match status" value="1"/>
</dbReference>
<proteinExistence type="predicted"/>
<accession>A0A451EQ15</accession>
<dbReference type="InterPro" id="IPR015890">
    <property type="entry name" value="Chorismate_C"/>
</dbReference>
<dbReference type="PANTHER" id="PTHR11236:SF50">
    <property type="entry name" value="AMINODEOXYCHORISMATE SYNTHASE COMPONENT 1"/>
    <property type="match status" value="1"/>
</dbReference>
<dbReference type="Proteomes" id="UP000273143">
    <property type="component" value="Chromosome"/>
</dbReference>
<name>A0A451EQ15_9GAMM</name>
<protein>
    <submittedName>
        <fullName evidence="2">Aminodeoxychorismate synthase component I</fullName>
        <ecNumber evidence="2">2.6.1.85</ecNumber>
    </submittedName>
</protein>
<dbReference type="Gene3D" id="3.60.120.10">
    <property type="entry name" value="Anthranilate synthase"/>
    <property type="match status" value="1"/>
</dbReference>
<dbReference type="NCBIfam" id="TIGR00553">
    <property type="entry name" value="pabB"/>
    <property type="match status" value="1"/>
</dbReference>
<evidence type="ECO:0000313" key="2">
    <source>
        <dbReference type="EMBL" id="AZS51915.1"/>
    </source>
</evidence>
<dbReference type="InterPro" id="IPR043132">
    <property type="entry name" value="BCAT-like_C"/>
</dbReference>
<dbReference type="PANTHER" id="PTHR11236">
    <property type="entry name" value="AMINOBENZOATE/ANTHRANILATE SYNTHASE"/>
    <property type="match status" value="1"/>
</dbReference>
<feature type="domain" description="Chorismate-utilising enzyme C-terminal" evidence="1">
    <location>
        <begin position="107"/>
        <end position="361"/>
    </location>
</feature>
<keyword evidence="2" id="KW-0808">Transferase</keyword>
<keyword evidence="3" id="KW-1185">Reference proteome</keyword>
<dbReference type="KEGG" id="emo:DM558_14580"/>
<dbReference type="InterPro" id="IPR019999">
    <property type="entry name" value="Anth_synth_I-like"/>
</dbReference>
<dbReference type="InterPro" id="IPR043131">
    <property type="entry name" value="BCAT-like_N"/>
</dbReference>
<dbReference type="GO" id="GO:0009396">
    <property type="term" value="P:folic acid-containing compound biosynthetic process"/>
    <property type="evidence" value="ECO:0007669"/>
    <property type="project" value="InterPro"/>
</dbReference>
<dbReference type="InterPro" id="IPR005801">
    <property type="entry name" value="ADC_synthase"/>
</dbReference>
<dbReference type="GO" id="GO:0000162">
    <property type="term" value="P:L-tryptophan biosynthetic process"/>
    <property type="evidence" value="ECO:0007669"/>
    <property type="project" value="TreeGrafter"/>
</dbReference>
<keyword evidence="2" id="KW-0032">Aminotransferase</keyword>
<dbReference type="InterPro" id="IPR036038">
    <property type="entry name" value="Aminotransferase-like"/>
</dbReference>
<dbReference type="Pfam" id="PF01063">
    <property type="entry name" value="Aminotran_4"/>
    <property type="match status" value="1"/>
</dbReference>
<dbReference type="EMBL" id="CP029822">
    <property type="protein sequence ID" value="AZS51915.1"/>
    <property type="molecule type" value="Genomic_DNA"/>
</dbReference>